<dbReference type="InterPro" id="IPR036397">
    <property type="entry name" value="RNaseH_sf"/>
</dbReference>
<proteinExistence type="predicted"/>
<dbReference type="Proteomes" id="UP000095283">
    <property type="component" value="Unplaced"/>
</dbReference>
<dbReference type="GO" id="GO:0003676">
    <property type="term" value="F:nucleic acid binding"/>
    <property type="evidence" value="ECO:0007669"/>
    <property type="project" value="InterPro"/>
</dbReference>
<dbReference type="WBParaSite" id="Hba_01130">
    <property type="protein sequence ID" value="Hba_01130"/>
    <property type="gene ID" value="Hba_01130"/>
</dbReference>
<reference evidence="2" key="1">
    <citation type="submission" date="2016-11" db="UniProtKB">
        <authorList>
            <consortium name="WormBaseParasite"/>
        </authorList>
    </citation>
    <scope>IDENTIFICATION</scope>
</reference>
<name>A0A1I7W900_HETBA</name>
<organism evidence="1 2">
    <name type="scientific">Heterorhabditis bacteriophora</name>
    <name type="common">Entomopathogenic nematode worm</name>
    <dbReference type="NCBI Taxonomy" id="37862"/>
    <lineage>
        <taxon>Eukaryota</taxon>
        <taxon>Metazoa</taxon>
        <taxon>Ecdysozoa</taxon>
        <taxon>Nematoda</taxon>
        <taxon>Chromadorea</taxon>
        <taxon>Rhabditida</taxon>
        <taxon>Rhabditina</taxon>
        <taxon>Rhabditomorpha</taxon>
        <taxon>Strongyloidea</taxon>
        <taxon>Heterorhabditidae</taxon>
        <taxon>Heterorhabditis</taxon>
    </lineage>
</organism>
<dbReference type="Gene3D" id="3.30.420.10">
    <property type="entry name" value="Ribonuclease H-like superfamily/Ribonuclease H"/>
    <property type="match status" value="1"/>
</dbReference>
<sequence length="138" mass="16008">MVWGMFNSMGLIDLTFVSTKMNSADYQNILRYRLVPYIQRFPGVRFTLQQDNASIHAIRCTKTWLKISNVKTLNWSSNTLDLNPVENRWIILFESAKDQFAISKAWSEVDNSVNKNLVNRMPERIFQVINRSGGCTDN</sequence>
<evidence type="ECO:0000313" key="2">
    <source>
        <dbReference type="WBParaSite" id="Hba_01130"/>
    </source>
</evidence>
<dbReference type="AlphaFoldDB" id="A0A1I7W900"/>
<evidence type="ECO:0000313" key="1">
    <source>
        <dbReference type="Proteomes" id="UP000095283"/>
    </source>
</evidence>
<keyword evidence="1" id="KW-1185">Reference proteome</keyword>
<accession>A0A1I7W900</accession>
<protein>
    <submittedName>
        <fullName evidence="2">DDE_3 domain-containing protein</fullName>
    </submittedName>
</protein>